<gene>
    <name evidence="1" type="ORF">CLOSTHATH_04954</name>
</gene>
<dbReference type="AlphaFoldDB" id="D3AMV4"/>
<evidence type="ECO:0000313" key="2">
    <source>
        <dbReference type="Proteomes" id="UP000004968"/>
    </source>
</evidence>
<comment type="caution">
    <text evidence="1">The sequence shown here is derived from an EMBL/GenBank/DDBJ whole genome shotgun (WGS) entry which is preliminary data.</text>
</comment>
<name>D3AMV4_9FIRM</name>
<dbReference type="Proteomes" id="UP000004968">
    <property type="component" value="Unassembled WGS sequence"/>
</dbReference>
<reference evidence="1 2" key="1">
    <citation type="submission" date="2010-01" db="EMBL/GenBank/DDBJ databases">
        <authorList>
            <person name="Weinstock G."/>
            <person name="Sodergren E."/>
            <person name="Clifton S."/>
            <person name="Fulton L."/>
            <person name="Fulton B."/>
            <person name="Courtney L."/>
            <person name="Fronick C."/>
            <person name="Harrison M."/>
            <person name="Strong C."/>
            <person name="Farmer C."/>
            <person name="Delahaunty K."/>
            <person name="Markovic C."/>
            <person name="Hall O."/>
            <person name="Minx P."/>
            <person name="Tomlinson C."/>
            <person name="Mitreva M."/>
            <person name="Nelson J."/>
            <person name="Hou S."/>
            <person name="Wollam A."/>
            <person name="Pepin K.H."/>
            <person name="Johnson M."/>
            <person name="Bhonagiri V."/>
            <person name="Nash W.E."/>
            <person name="Warren W."/>
            <person name="Chinwalla A."/>
            <person name="Mardis E.R."/>
            <person name="Wilson R.K."/>
        </authorList>
    </citation>
    <scope>NUCLEOTIDE SEQUENCE [LARGE SCALE GENOMIC DNA]</scope>
    <source>
        <strain evidence="1 2">DSM 13479</strain>
    </source>
</reference>
<dbReference type="HOGENOM" id="CLU_3099635_0_0_9"/>
<sequence>MYSSYISPFAYSREGNKPNVLNSIASQQLSAEFSVPDFYPFYSYKRRQAIR</sequence>
<organism evidence="1 2">
    <name type="scientific">Hungatella hathewayi DSM 13479</name>
    <dbReference type="NCBI Taxonomy" id="566550"/>
    <lineage>
        <taxon>Bacteria</taxon>
        <taxon>Bacillati</taxon>
        <taxon>Bacillota</taxon>
        <taxon>Clostridia</taxon>
        <taxon>Lachnospirales</taxon>
        <taxon>Lachnospiraceae</taxon>
        <taxon>Hungatella</taxon>
    </lineage>
</organism>
<evidence type="ECO:0000313" key="1">
    <source>
        <dbReference type="EMBL" id="EFC96837.1"/>
    </source>
</evidence>
<dbReference type="EMBL" id="ACIO01000486">
    <property type="protein sequence ID" value="EFC96837.1"/>
    <property type="molecule type" value="Genomic_DNA"/>
</dbReference>
<protein>
    <submittedName>
        <fullName evidence="1">Uncharacterized protein</fullName>
    </submittedName>
</protein>
<proteinExistence type="predicted"/>
<accession>D3AMV4</accession>